<feature type="domain" description="NAD(P)-binding" evidence="4">
    <location>
        <begin position="5"/>
        <end position="337"/>
    </location>
</feature>
<dbReference type="Gene3D" id="3.40.50.720">
    <property type="entry name" value="NAD(P)-binding Rossmann-like Domain"/>
    <property type="match status" value="1"/>
</dbReference>
<accession>A0A382D761</accession>
<evidence type="ECO:0000256" key="1">
    <source>
        <dbReference type="ARBA" id="ARBA00001911"/>
    </source>
</evidence>
<evidence type="ECO:0000256" key="3">
    <source>
        <dbReference type="ARBA" id="ARBA00023239"/>
    </source>
</evidence>
<dbReference type="InterPro" id="IPR036291">
    <property type="entry name" value="NAD(P)-bd_dom_sf"/>
</dbReference>
<dbReference type="GO" id="GO:0008460">
    <property type="term" value="F:dTDP-glucose 4,6-dehydratase activity"/>
    <property type="evidence" value="ECO:0007669"/>
    <property type="project" value="InterPro"/>
</dbReference>
<dbReference type="FunFam" id="3.40.50.720:FF:000304">
    <property type="entry name" value="UDP-glucose 4,6-dehydratase"/>
    <property type="match status" value="1"/>
</dbReference>
<comment type="cofactor">
    <cofactor evidence="1">
        <name>NAD(+)</name>
        <dbReference type="ChEBI" id="CHEBI:57540"/>
    </cofactor>
</comment>
<dbReference type="Gene3D" id="3.90.25.10">
    <property type="entry name" value="UDP-galactose 4-epimerase, domain 1"/>
    <property type="match status" value="1"/>
</dbReference>
<protein>
    <recommendedName>
        <fullName evidence="4">NAD(P)-binding domain-containing protein</fullName>
    </recommendedName>
</protein>
<evidence type="ECO:0000259" key="4">
    <source>
        <dbReference type="Pfam" id="PF16363"/>
    </source>
</evidence>
<dbReference type="InterPro" id="IPR005888">
    <property type="entry name" value="dTDP_Gluc_deHydtase"/>
</dbReference>
<reference evidence="5" key="1">
    <citation type="submission" date="2018-05" db="EMBL/GenBank/DDBJ databases">
        <authorList>
            <person name="Lanie J.A."/>
            <person name="Ng W.-L."/>
            <person name="Kazmierczak K.M."/>
            <person name="Andrzejewski T.M."/>
            <person name="Davidsen T.M."/>
            <person name="Wayne K.J."/>
            <person name="Tettelin H."/>
            <person name="Glass J.I."/>
            <person name="Rusch D."/>
            <person name="Podicherti R."/>
            <person name="Tsui H.-C.T."/>
            <person name="Winkler M.E."/>
        </authorList>
    </citation>
    <scope>NUCLEOTIDE SEQUENCE</scope>
</reference>
<keyword evidence="2" id="KW-0520">NAD</keyword>
<dbReference type="GO" id="GO:0009225">
    <property type="term" value="P:nucleotide-sugar metabolic process"/>
    <property type="evidence" value="ECO:0007669"/>
    <property type="project" value="InterPro"/>
</dbReference>
<gene>
    <name evidence="5" type="ORF">METZ01_LOCUS186738</name>
</gene>
<dbReference type="InterPro" id="IPR016040">
    <property type="entry name" value="NAD(P)-bd_dom"/>
</dbReference>
<evidence type="ECO:0000313" key="5">
    <source>
        <dbReference type="EMBL" id="SVB33884.1"/>
    </source>
</evidence>
<evidence type="ECO:0000256" key="2">
    <source>
        <dbReference type="ARBA" id="ARBA00023027"/>
    </source>
</evidence>
<dbReference type="NCBIfam" id="TIGR01181">
    <property type="entry name" value="dTDP_gluc_dehyt"/>
    <property type="match status" value="1"/>
</dbReference>
<name>A0A382D761_9ZZZZ</name>
<keyword evidence="3" id="KW-0456">Lyase</keyword>
<proteinExistence type="predicted"/>
<dbReference type="PANTHER" id="PTHR43000">
    <property type="entry name" value="DTDP-D-GLUCOSE 4,6-DEHYDRATASE-RELATED"/>
    <property type="match status" value="1"/>
</dbReference>
<dbReference type="SUPFAM" id="SSF51735">
    <property type="entry name" value="NAD(P)-binding Rossmann-fold domains"/>
    <property type="match status" value="1"/>
</dbReference>
<dbReference type="AlphaFoldDB" id="A0A382D761"/>
<dbReference type="EMBL" id="UINC01037822">
    <property type="protein sequence ID" value="SVB33884.1"/>
    <property type="molecule type" value="Genomic_DNA"/>
</dbReference>
<dbReference type="InterPro" id="IPR020904">
    <property type="entry name" value="Sc_DH/Rdtase_CS"/>
</dbReference>
<dbReference type="Pfam" id="PF16363">
    <property type="entry name" value="GDP_Man_Dehyd"/>
    <property type="match status" value="1"/>
</dbReference>
<dbReference type="PROSITE" id="PS00061">
    <property type="entry name" value="ADH_SHORT"/>
    <property type="match status" value="1"/>
</dbReference>
<organism evidence="5">
    <name type="scientific">marine metagenome</name>
    <dbReference type="NCBI Taxonomy" id="408172"/>
    <lineage>
        <taxon>unclassified sequences</taxon>
        <taxon>metagenomes</taxon>
        <taxon>ecological metagenomes</taxon>
    </lineage>
</organism>
<sequence length="358" mass="39989">MKKLLVTGAAGFIGSNFVRYWSANNPDDRIVALDALTYAGNKKNLAILLNNSQFSFVKGDICDLALVESLLDEHEIDTVVHFAAESHVDRSISGPDAFVHTNIVGTHTLLKAVRKHWLEGARNDKHLFHHISTDEVYGTLTADDPAFTETTPFAPNSPYAASKAASDHLVRAYHNTYGLNTTTTNCSNNYGPYQFPEKLIPLCLVNILNGKPIPIYGDGKQIRDWLYVDDHSRGIELVIKNGIRGETYNIGGSHECANIDVVNLLCNIIDARFAECSKLCDRYPKSPSASKKNARTLITFVENRPGHDTRYAINTSKICKGLSYMQQENFDSGLKKTVDWYLDNELWWTAILNGSYRN</sequence>
<dbReference type="CDD" id="cd05246">
    <property type="entry name" value="dTDP_GD_SDR_e"/>
    <property type="match status" value="1"/>
</dbReference>